<accession>A0ABW0XLV7</accession>
<reference evidence="2" key="1">
    <citation type="journal article" date="2019" name="Int. J. Syst. Evol. Microbiol.">
        <title>The Global Catalogue of Microorganisms (GCM) 10K type strain sequencing project: providing services to taxonomists for standard genome sequencing and annotation.</title>
        <authorList>
            <consortium name="The Broad Institute Genomics Platform"/>
            <consortium name="The Broad Institute Genome Sequencing Center for Infectious Disease"/>
            <person name="Wu L."/>
            <person name="Ma J."/>
        </authorList>
    </citation>
    <scope>NUCLEOTIDE SEQUENCE [LARGE SCALE GENOMIC DNA]</scope>
    <source>
        <strain evidence="2">JCM 13852</strain>
    </source>
</reference>
<organism evidence="1 2">
    <name type="scientific">Streptomyces incanus</name>
    <dbReference type="NCBI Taxonomy" id="887453"/>
    <lineage>
        <taxon>Bacteria</taxon>
        <taxon>Bacillati</taxon>
        <taxon>Actinomycetota</taxon>
        <taxon>Actinomycetes</taxon>
        <taxon>Kitasatosporales</taxon>
        <taxon>Streptomycetaceae</taxon>
        <taxon>Streptomyces</taxon>
    </lineage>
</organism>
<sequence>MTGDGFMGPPWRMDWTLKAQAVRDALPEHVRKTIDAVRAELVTAKDPYFRGVDTDVDLPEGMKVQPVRSDLPKGSRVFLFDHGHGWLHYTFVRRTEDPQIIVEEVFWQ</sequence>
<comment type="caution">
    <text evidence="1">The sequence shown here is derived from an EMBL/GenBank/DDBJ whole genome shotgun (WGS) entry which is preliminary data.</text>
</comment>
<proteinExistence type="predicted"/>
<evidence type="ECO:0000313" key="1">
    <source>
        <dbReference type="EMBL" id="MFC5669956.1"/>
    </source>
</evidence>
<dbReference type="Proteomes" id="UP001596183">
    <property type="component" value="Unassembled WGS sequence"/>
</dbReference>
<keyword evidence="2" id="KW-1185">Reference proteome</keyword>
<dbReference type="EMBL" id="JBHSPC010000015">
    <property type="protein sequence ID" value="MFC5669956.1"/>
    <property type="molecule type" value="Genomic_DNA"/>
</dbReference>
<protein>
    <submittedName>
        <fullName evidence="1">Uncharacterized protein</fullName>
    </submittedName>
</protein>
<dbReference type="RefSeq" id="WP_381207262.1">
    <property type="nucleotide sequence ID" value="NZ_JBHSPC010000015.1"/>
</dbReference>
<name>A0ABW0XLV7_9ACTN</name>
<evidence type="ECO:0000313" key="2">
    <source>
        <dbReference type="Proteomes" id="UP001596183"/>
    </source>
</evidence>
<gene>
    <name evidence="1" type="ORF">ACFP2V_07495</name>
</gene>